<dbReference type="Proteomes" id="UP001274830">
    <property type="component" value="Unassembled WGS sequence"/>
</dbReference>
<dbReference type="AlphaFoldDB" id="A0AAE0TT09"/>
<keyword evidence="3" id="KW-1185">Reference proteome</keyword>
<dbReference type="EMBL" id="JAUTXT010000046">
    <property type="protein sequence ID" value="KAK3671118.1"/>
    <property type="molecule type" value="Genomic_DNA"/>
</dbReference>
<sequence>MGGAFGDIDFTGLELTSGLDGLGFTYNSRLSPIPQDAPLSAIDWFRQHDGRTVGSMDAPYQSSGLQSLFPGTDSPRLPVDNTMRPFGESESAGYDQQMLLDSGAPSIPGATQFAAQAEATMLTPVITDKTSVSSQSTSF</sequence>
<reference evidence="2" key="1">
    <citation type="submission" date="2023-07" db="EMBL/GenBank/DDBJ databases">
        <title>Black Yeasts Isolated from many extreme environments.</title>
        <authorList>
            <person name="Coleine C."/>
            <person name="Stajich J.E."/>
            <person name="Selbmann L."/>
        </authorList>
    </citation>
    <scope>NUCLEOTIDE SEQUENCE</scope>
    <source>
        <strain evidence="2">CCFEE 5485</strain>
    </source>
</reference>
<feature type="region of interest" description="Disordered" evidence="1">
    <location>
        <begin position="57"/>
        <end position="80"/>
    </location>
</feature>
<organism evidence="2 3">
    <name type="scientific">Recurvomyces mirabilis</name>
    <dbReference type="NCBI Taxonomy" id="574656"/>
    <lineage>
        <taxon>Eukaryota</taxon>
        <taxon>Fungi</taxon>
        <taxon>Dikarya</taxon>
        <taxon>Ascomycota</taxon>
        <taxon>Pezizomycotina</taxon>
        <taxon>Dothideomycetes</taxon>
        <taxon>Dothideomycetidae</taxon>
        <taxon>Mycosphaerellales</taxon>
        <taxon>Teratosphaeriaceae</taxon>
        <taxon>Recurvomyces</taxon>
    </lineage>
</organism>
<evidence type="ECO:0000313" key="2">
    <source>
        <dbReference type="EMBL" id="KAK3671118.1"/>
    </source>
</evidence>
<evidence type="ECO:0000256" key="1">
    <source>
        <dbReference type="SAM" id="MobiDB-lite"/>
    </source>
</evidence>
<protein>
    <submittedName>
        <fullName evidence="2">Uncharacterized protein</fullName>
    </submittedName>
</protein>
<comment type="caution">
    <text evidence="2">The sequence shown here is derived from an EMBL/GenBank/DDBJ whole genome shotgun (WGS) entry which is preliminary data.</text>
</comment>
<proteinExistence type="predicted"/>
<gene>
    <name evidence="2" type="ORF">LTR78_008919</name>
</gene>
<name>A0AAE0TT09_9PEZI</name>
<accession>A0AAE0TT09</accession>
<evidence type="ECO:0000313" key="3">
    <source>
        <dbReference type="Proteomes" id="UP001274830"/>
    </source>
</evidence>